<accession>A0A177EI91</accession>
<sequence>MINHWTRLASPIVVRNKFCEATKRSRVAVVADGYMFFNNTELDTCLNNSSMETTCMEYLRGAFKIANTRLRLAKEGTPRNRLMLDEWHVKEYTGLGNASFILRVIKIEVMLANYIKMARELQEVHCSS</sequence>
<evidence type="ECO:0000313" key="2">
    <source>
        <dbReference type="Proteomes" id="UP000185944"/>
    </source>
</evidence>
<evidence type="ECO:0000313" key="1">
    <source>
        <dbReference type="EMBL" id="OAG31598.1"/>
    </source>
</evidence>
<comment type="caution">
    <text evidence="1">The sequence shown here is derived from an EMBL/GenBank/DDBJ whole genome shotgun (WGS) entry which is preliminary data.</text>
</comment>
<reference evidence="1 2" key="1">
    <citation type="submission" date="2016-02" db="EMBL/GenBank/DDBJ databases">
        <title>Discovery of a natural microsporidian pathogen with a broad tissue tropism in Caenorhabditis elegans.</title>
        <authorList>
            <person name="Luallen R.J."/>
            <person name="Reinke A.W."/>
            <person name="Tong L."/>
            <person name="Botts M.R."/>
            <person name="Felix M.-A."/>
            <person name="Troemel E.R."/>
        </authorList>
    </citation>
    <scope>NUCLEOTIDE SEQUENCE [LARGE SCALE GENOMIC DNA]</scope>
    <source>
        <strain evidence="1 2">JUm2807</strain>
    </source>
</reference>
<dbReference type="VEuPathDB" id="MicrosporidiaDB:NEDG_00073"/>
<keyword evidence="2" id="KW-1185">Reference proteome</keyword>
<organism evidence="1 2">
    <name type="scientific">Nematocida displodere</name>
    <dbReference type="NCBI Taxonomy" id="1805483"/>
    <lineage>
        <taxon>Eukaryota</taxon>
        <taxon>Fungi</taxon>
        <taxon>Fungi incertae sedis</taxon>
        <taxon>Microsporidia</taxon>
        <taxon>Nematocida</taxon>
    </lineage>
</organism>
<dbReference type="EMBL" id="LTDL01000014">
    <property type="protein sequence ID" value="OAG31598.1"/>
    <property type="molecule type" value="Genomic_DNA"/>
</dbReference>
<dbReference type="RefSeq" id="XP_067545199.1">
    <property type="nucleotide sequence ID" value="XM_067687491.1"/>
</dbReference>
<gene>
    <name evidence="1" type="ORF">NEDG_00073</name>
</gene>
<dbReference type="GeneID" id="93646423"/>
<dbReference type="Proteomes" id="UP000185944">
    <property type="component" value="Unassembled WGS sequence"/>
</dbReference>
<protein>
    <submittedName>
        <fullName evidence="1">Uncharacterized protein</fullName>
    </submittedName>
</protein>
<proteinExistence type="predicted"/>
<dbReference type="AlphaFoldDB" id="A0A177EI91"/>
<name>A0A177EI91_9MICR</name>